<dbReference type="EMBL" id="JANBUN010000294">
    <property type="protein sequence ID" value="KAJ2804982.1"/>
    <property type="molecule type" value="Genomic_DNA"/>
</dbReference>
<name>A0ACC1LBW4_9FUNG</name>
<reference evidence="1" key="1">
    <citation type="submission" date="2022-07" db="EMBL/GenBank/DDBJ databases">
        <title>Phylogenomic reconstructions and comparative analyses of Kickxellomycotina fungi.</title>
        <authorList>
            <person name="Reynolds N.K."/>
            <person name="Stajich J.E."/>
            <person name="Barry K."/>
            <person name="Grigoriev I.V."/>
            <person name="Crous P."/>
            <person name="Smith M.E."/>
        </authorList>
    </citation>
    <scope>NUCLEOTIDE SEQUENCE</scope>
    <source>
        <strain evidence="1">BCRC 34780</strain>
    </source>
</reference>
<sequence>MQRAARAAGAGAGRATSQATSQAPGGKEILNKLSHSIRCRNVDSAWKHYRQLVAGSRREKYKAGSTSTVDPAGHAFAGVVSSQQRAASARECVREAHQRILEMLNVRHLGSYTAAQLEQLAKGVELFLREAAADSHALSSKQLVGLFNFFAAARSSAAVDSIWQYATLSGVPLDIACHNAYINALAFTGQTARALDAAGTLKTRGLQPTAYTYACLIGLYGQAGDLEAAVRHFRAACLSSGVPAGVGAEARQAGAVQPQPYWHDAISDTRLCGANIHVCNAMLDVYGANGMVQEMRQLFLRLLGLDGYTGGIPTISREAARDAVRARGIQPVAQTFHTMIKWHAAYWDLAAAVEYTHLMSRCGVPPTSRTLKLLVTKDTVQRDVAACANVAVLMGAEYNVEVPSNVVRLIETAAQKRAEMDEMVRQSETQHSSILSGLSGLTGGTSGGTPGDERHAGS</sequence>
<organism evidence="1 2">
    <name type="scientific">Coemansia helicoidea</name>
    <dbReference type="NCBI Taxonomy" id="1286919"/>
    <lineage>
        <taxon>Eukaryota</taxon>
        <taxon>Fungi</taxon>
        <taxon>Fungi incertae sedis</taxon>
        <taxon>Zoopagomycota</taxon>
        <taxon>Kickxellomycotina</taxon>
        <taxon>Kickxellomycetes</taxon>
        <taxon>Kickxellales</taxon>
        <taxon>Kickxellaceae</taxon>
        <taxon>Coemansia</taxon>
    </lineage>
</organism>
<comment type="caution">
    <text evidence="1">The sequence shown here is derived from an EMBL/GenBank/DDBJ whole genome shotgun (WGS) entry which is preliminary data.</text>
</comment>
<evidence type="ECO:0000313" key="2">
    <source>
        <dbReference type="Proteomes" id="UP001140087"/>
    </source>
</evidence>
<keyword evidence="2" id="KW-1185">Reference proteome</keyword>
<evidence type="ECO:0000313" key="1">
    <source>
        <dbReference type="EMBL" id="KAJ2804982.1"/>
    </source>
</evidence>
<accession>A0ACC1LBW4</accession>
<dbReference type="Proteomes" id="UP001140087">
    <property type="component" value="Unassembled WGS sequence"/>
</dbReference>
<gene>
    <name evidence="1" type="ORF">H4R21_001432</name>
</gene>
<protein>
    <submittedName>
        <fullName evidence="1">Uncharacterized protein</fullName>
    </submittedName>
</protein>
<proteinExistence type="predicted"/>